<dbReference type="SUPFAM" id="SSF46785">
    <property type="entry name" value="Winged helix' DNA-binding domain"/>
    <property type="match status" value="1"/>
</dbReference>
<dbReference type="Proteomes" id="UP000001307">
    <property type="component" value="Unassembled WGS sequence"/>
</dbReference>
<dbReference type="EMBL" id="FN653028">
    <property type="protein sequence ID" value="CBY18633.1"/>
    <property type="molecule type" value="Genomic_DNA"/>
</dbReference>
<dbReference type="GO" id="GO:0006511">
    <property type="term" value="P:ubiquitin-dependent protein catabolic process"/>
    <property type="evidence" value="ECO:0007669"/>
    <property type="project" value="InterPro"/>
</dbReference>
<dbReference type="Gene3D" id="1.20.1310.10">
    <property type="entry name" value="Cullin Repeats"/>
    <property type="match status" value="1"/>
</dbReference>
<evidence type="ECO:0000313" key="4">
    <source>
        <dbReference type="EMBL" id="CBY18633.1"/>
    </source>
</evidence>
<keyword evidence="5" id="KW-1185">Reference proteome</keyword>
<dbReference type="SMART" id="SM00884">
    <property type="entry name" value="Cullin_Nedd8"/>
    <property type="match status" value="1"/>
</dbReference>
<comment type="similarity">
    <text evidence="1 2">Belongs to the cullin family.</text>
</comment>
<evidence type="ECO:0000256" key="2">
    <source>
        <dbReference type="RuleBase" id="RU003829"/>
    </source>
</evidence>
<evidence type="ECO:0000259" key="3">
    <source>
        <dbReference type="PROSITE" id="PS50069"/>
    </source>
</evidence>
<feature type="domain" description="Cullin family profile" evidence="3">
    <location>
        <begin position="59"/>
        <end position="238"/>
    </location>
</feature>
<dbReference type="InterPro" id="IPR036317">
    <property type="entry name" value="Cullin_homology_sf"/>
</dbReference>
<dbReference type="Pfam" id="PF00888">
    <property type="entry name" value="Cullin"/>
    <property type="match status" value="1"/>
</dbReference>
<dbReference type="InParanoid" id="E4X7G1"/>
<organism evidence="4">
    <name type="scientific">Oikopleura dioica</name>
    <name type="common">Tunicate</name>
    <dbReference type="NCBI Taxonomy" id="34765"/>
    <lineage>
        <taxon>Eukaryota</taxon>
        <taxon>Metazoa</taxon>
        <taxon>Chordata</taxon>
        <taxon>Tunicata</taxon>
        <taxon>Appendicularia</taxon>
        <taxon>Copelata</taxon>
        <taxon>Oikopleuridae</taxon>
        <taxon>Oikopleura</taxon>
    </lineage>
</organism>
<dbReference type="SMART" id="SM00182">
    <property type="entry name" value="CULLIN"/>
    <property type="match status" value="1"/>
</dbReference>
<evidence type="ECO:0000313" key="5">
    <source>
        <dbReference type="Proteomes" id="UP000001307"/>
    </source>
</evidence>
<sequence>MGPSIFPLHKNIEFREIFYPRGIFTHHKRDPQFVGLFKLCNAQFFIVAICVNLCVLANYSRRLAKRLIYGHSTCIESERMMIGRLKEVCLYEFTSKIKRMYDDIILSQSQMGEYHKQEDAVSGLDVKVLGKSAWPTILYNKAPANFILPKELELAVKSYEKYYEQKHKDQRRLTWLYQMSVVEIKTNKTPKIQLLTVTTYQTAILLAFNHREHMSVKEMQDHTDLDTKEVHKQLRPLIDNELLVLLGGGELTEFTTLAINDNFEKKGTKVKLTPNAQKDNSMTDKERASVFQTVQEDRKYWLQAAISRIMKRIRQATYNELLIEVQKEANGSFMPNTPFMKATLKSLIEKNFIEPSSDSTESAPAYLYIA</sequence>
<dbReference type="InterPro" id="IPR001373">
    <property type="entry name" value="Cullin_N"/>
</dbReference>
<dbReference type="Gene3D" id="3.30.230.130">
    <property type="entry name" value="Cullin, Chain C, Domain 2"/>
    <property type="match status" value="1"/>
</dbReference>
<evidence type="ECO:0000256" key="1">
    <source>
        <dbReference type="PROSITE-ProRule" id="PRU00330"/>
    </source>
</evidence>
<dbReference type="AlphaFoldDB" id="E4X7G1"/>
<dbReference type="Gene3D" id="1.10.10.10">
    <property type="entry name" value="Winged helix-like DNA-binding domain superfamily/Winged helix DNA-binding domain"/>
    <property type="match status" value="1"/>
</dbReference>
<proteinExistence type="inferred from homology"/>
<gene>
    <name evidence="4" type="ORF">GSOID_T00003496001</name>
</gene>
<dbReference type="PANTHER" id="PTHR11932">
    <property type="entry name" value="CULLIN"/>
    <property type="match status" value="1"/>
</dbReference>
<dbReference type="InterPro" id="IPR016158">
    <property type="entry name" value="Cullin_homology"/>
</dbReference>
<dbReference type="InterPro" id="IPR036388">
    <property type="entry name" value="WH-like_DNA-bd_sf"/>
</dbReference>
<dbReference type="SUPFAM" id="SSF75632">
    <property type="entry name" value="Cullin homology domain"/>
    <property type="match status" value="1"/>
</dbReference>
<dbReference type="PROSITE" id="PS50069">
    <property type="entry name" value="CULLIN_2"/>
    <property type="match status" value="1"/>
</dbReference>
<dbReference type="OrthoDB" id="27073at2759"/>
<dbReference type="GO" id="GO:0031625">
    <property type="term" value="F:ubiquitin protein ligase binding"/>
    <property type="evidence" value="ECO:0007669"/>
    <property type="project" value="InterPro"/>
</dbReference>
<dbReference type="InterPro" id="IPR019559">
    <property type="entry name" value="Cullin_neddylation_domain"/>
</dbReference>
<protein>
    <recommendedName>
        <fullName evidence="3">Cullin family profile domain-containing protein</fullName>
    </recommendedName>
</protein>
<reference evidence="4" key="1">
    <citation type="journal article" date="2010" name="Science">
        <title>Plasticity of animal genome architecture unmasked by rapid evolution of a pelagic tunicate.</title>
        <authorList>
            <person name="Denoeud F."/>
            <person name="Henriet S."/>
            <person name="Mungpakdee S."/>
            <person name="Aury J.M."/>
            <person name="Da Silva C."/>
            <person name="Brinkmann H."/>
            <person name="Mikhaleva J."/>
            <person name="Olsen L.C."/>
            <person name="Jubin C."/>
            <person name="Canestro C."/>
            <person name="Bouquet J.M."/>
            <person name="Danks G."/>
            <person name="Poulain J."/>
            <person name="Campsteijn C."/>
            <person name="Adamski M."/>
            <person name="Cross I."/>
            <person name="Yadetie F."/>
            <person name="Muffato M."/>
            <person name="Louis A."/>
            <person name="Butcher S."/>
            <person name="Tsagkogeorga G."/>
            <person name="Konrad A."/>
            <person name="Singh S."/>
            <person name="Jensen M.F."/>
            <person name="Cong E.H."/>
            <person name="Eikeseth-Otteraa H."/>
            <person name="Noel B."/>
            <person name="Anthouard V."/>
            <person name="Porcel B.M."/>
            <person name="Kachouri-Lafond R."/>
            <person name="Nishino A."/>
            <person name="Ugolini M."/>
            <person name="Chourrout P."/>
            <person name="Nishida H."/>
            <person name="Aasland R."/>
            <person name="Huzurbazar S."/>
            <person name="Westhof E."/>
            <person name="Delsuc F."/>
            <person name="Lehrach H."/>
            <person name="Reinhardt R."/>
            <person name="Weissenbach J."/>
            <person name="Roy S.W."/>
            <person name="Artiguenave F."/>
            <person name="Postlethwait J.H."/>
            <person name="Manak J.R."/>
            <person name="Thompson E.M."/>
            <person name="Jaillon O."/>
            <person name="Du Pasquier L."/>
            <person name="Boudinot P."/>
            <person name="Liberles D.A."/>
            <person name="Volff J.N."/>
            <person name="Philippe H."/>
            <person name="Lenhard B."/>
            <person name="Roest Crollius H."/>
            <person name="Wincker P."/>
            <person name="Chourrout D."/>
        </authorList>
    </citation>
    <scope>NUCLEOTIDE SEQUENCE [LARGE SCALE GENOMIC DNA]</scope>
</reference>
<dbReference type="InterPro" id="IPR059120">
    <property type="entry name" value="Cullin-like_AB"/>
</dbReference>
<accession>E4X7G1</accession>
<dbReference type="Pfam" id="PF10557">
    <property type="entry name" value="Cullin_Nedd8"/>
    <property type="match status" value="1"/>
</dbReference>
<dbReference type="InterPro" id="IPR045093">
    <property type="entry name" value="Cullin"/>
</dbReference>
<name>E4X7G1_OIKDI</name>
<dbReference type="Pfam" id="PF26557">
    <property type="entry name" value="Cullin_AB"/>
    <property type="match status" value="1"/>
</dbReference>
<dbReference type="InterPro" id="IPR036390">
    <property type="entry name" value="WH_DNA-bd_sf"/>
</dbReference>